<reference evidence="2 3" key="1">
    <citation type="submission" date="2019-10" db="EMBL/GenBank/DDBJ databases">
        <authorList>
            <person name="Palmer J.M."/>
        </authorList>
    </citation>
    <scope>NUCLEOTIDE SEQUENCE [LARGE SCALE GENOMIC DNA]</scope>
    <source>
        <strain evidence="2 3">TWF506</strain>
    </source>
</reference>
<dbReference type="InterPro" id="IPR051678">
    <property type="entry name" value="AGP_Transferase"/>
</dbReference>
<dbReference type="GO" id="GO:0005524">
    <property type="term" value="F:ATP binding"/>
    <property type="evidence" value="ECO:0007669"/>
    <property type="project" value="InterPro"/>
</dbReference>
<proteinExistence type="predicted"/>
<evidence type="ECO:0000313" key="2">
    <source>
        <dbReference type="EMBL" id="KAK6521834.1"/>
    </source>
</evidence>
<accession>A0AAN8RYK1</accession>
<dbReference type="SUPFAM" id="SSF56112">
    <property type="entry name" value="Protein kinase-like (PK-like)"/>
    <property type="match status" value="1"/>
</dbReference>
<dbReference type="EMBL" id="JAVHJM010000001">
    <property type="protein sequence ID" value="KAK6521834.1"/>
    <property type="molecule type" value="Genomic_DNA"/>
</dbReference>
<dbReference type="Pfam" id="PF01636">
    <property type="entry name" value="APH"/>
    <property type="match status" value="1"/>
</dbReference>
<sequence length="287" mass="32667">MSDQSQHVFPFSKVEDFESLSDEEIIHAVKSKSAPYLDPENPTRIRRLSKNVLVKYGGEVLPSEAEALKLVATMTRIRVPRVYKAIFRKTESTMFGIEGYIVMEHLPGTTLASLWDTYDKPQQERVCAKIWDAILQLRQLKIDRSGPIGGGIAQGVLFTLYGAGPFDSPKALEDWHSHKLDVCKRLKRIPHDIPNFTGKFRPPFCLTHLDLAARNILVDANGDIALIDWGFAGAYPPWFEIRSFGMIDYTNPWSYRAMMKEIMAGEYEEEVRQLEAIHFALFSAPFL</sequence>
<dbReference type="InterPro" id="IPR011009">
    <property type="entry name" value="Kinase-like_dom_sf"/>
</dbReference>
<dbReference type="AlphaFoldDB" id="A0AAN8RYK1"/>
<protein>
    <recommendedName>
        <fullName evidence="1">Protein kinase domain-containing protein</fullName>
    </recommendedName>
</protein>
<dbReference type="GO" id="GO:0004672">
    <property type="term" value="F:protein kinase activity"/>
    <property type="evidence" value="ECO:0007669"/>
    <property type="project" value="InterPro"/>
</dbReference>
<dbReference type="InterPro" id="IPR002575">
    <property type="entry name" value="Aminoglycoside_PTrfase"/>
</dbReference>
<dbReference type="InterPro" id="IPR000719">
    <property type="entry name" value="Prot_kinase_dom"/>
</dbReference>
<feature type="domain" description="Protein kinase" evidence="1">
    <location>
        <begin position="11"/>
        <end position="287"/>
    </location>
</feature>
<name>A0AAN8RYK1_9PEZI</name>
<evidence type="ECO:0000313" key="3">
    <source>
        <dbReference type="Proteomes" id="UP001307849"/>
    </source>
</evidence>
<keyword evidence="3" id="KW-1185">Reference proteome</keyword>
<evidence type="ECO:0000259" key="1">
    <source>
        <dbReference type="PROSITE" id="PS50011"/>
    </source>
</evidence>
<comment type="caution">
    <text evidence="2">The sequence shown here is derived from an EMBL/GenBank/DDBJ whole genome shotgun (WGS) entry which is preliminary data.</text>
</comment>
<dbReference type="PROSITE" id="PS50011">
    <property type="entry name" value="PROTEIN_KINASE_DOM"/>
    <property type="match status" value="1"/>
</dbReference>
<organism evidence="2 3">
    <name type="scientific">Arthrobotrys conoides</name>
    <dbReference type="NCBI Taxonomy" id="74498"/>
    <lineage>
        <taxon>Eukaryota</taxon>
        <taxon>Fungi</taxon>
        <taxon>Dikarya</taxon>
        <taxon>Ascomycota</taxon>
        <taxon>Pezizomycotina</taxon>
        <taxon>Orbiliomycetes</taxon>
        <taxon>Orbiliales</taxon>
        <taxon>Orbiliaceae</taxon>
        <taxon>Arthrobotrys</taxon>
    </lineage>
</organism>
<gene>
    <name evidence="2" type="ORF">TWF506_002038</name>
</gene>
<dbReference type="CDD" id="cd05120">
    <property type="entry name" value="APH_ChoK_like"/>
    <property type="match status" value="1"/>
</dbReference>
<dbReference type="Proteomes" id="UP001307849">
    <property type="component" value="Unassembled WGS sequence"/>
</dbReference>
<dbReference type="Gene3D" id="3.90.1200.10">
    <property type="match status" value="1"/>
</dbReference>
<dbReference type="PANTHER" id="PTHR21310:SF39">
    <property type="entry name" value="AMINOGLYCOSIDE PHOSPHOTRANSFERASE DOMAIN-CONTAINING PROTEIN"/>
    <property type="match status" value="1"/>
</dbReference>
<dbReference type="PANTHER" id="PTHR21310">
    <property type="entry name" value="AMINOGLYCOSIDE PHOSPHOTRANSFERASE-RELATED-RELATED"/>
    <property type="match status" value="1"/>
</dbReference>